<dbReference type="SMART" id="SM00471">
    <property type="entry name" value="HDc"/>
    <property type="match status" value="1"/>
</dbReference>
<feature type="compositionally biased region" description="Polar residues" evidence="8">
    <location>
        <begin position="683"/>
        <end position="698"/>
    </location>
</feature>
<dbReference type="PROSITE" id="PS51845">
    <property type="entry name" value="PDEASE_I_2"/>
    <property type="match status" value="1"/>
</dbReference>
<gene>
    <name evidence="11" type="primary">pde4ca</name>
</gene>
<reference evidence="11" key="1">
    <citation type="submission" date="2025-08" db="UniProtKB">
        <authorList>
            <consortium name="RefSeq"/>
        </authorList>
    </citation>
    <scope>IDENTIFICATION</scope>
</reference>
<keyword evidence="5" id="KW-0114">cAMP</keyword>
<accession>A0ABM3CTJ0</accession>
<evidence type="ECO:0000256" key="7">
    <source>
        <dbReference type="RuleBase" id="RU363067"/>
    </source>
</evidence>
<evidence type="ECO:0000256" key="6">
    <source>
        <dbReference type="ARBA" id="ARBA00033681"/>
    </source>
</evidence>
<dbReference type="PROSITE" id="PS00126">
    <property type="entry name" value="PDEASE_I_1"/>
    <property type="match status" value="1"/>
</dbReference>
<dbReference type="EC" id="3.1.4.-" evidence="7"/>
<dbReference type="InterPro" id="IPR036971">
    <property type="entry name" value="PDEase_catalytic_dom_sf"/>
</dbReference>
<name>A0ABM3CTJ0_SALSA</name>
<evidence type="ECO:0000259" key="9">
    <source>
        <dbReference type="PROSITE" id="PS51845"/>
    </source>
</evidence>
<feature type="compositionally biased region" description="Gly residues" evidence="8">
    <location>
        <begin position="608"/>
        <end position="621"/>
    </location>
</feature>
<dbReference type="InterPro" id="IPR040844">
    <property type="entry name" value="PDE4_UCR"/>
</dbReference>
<dbReference type="Proteomes" id="UP001652741">
    <property type="component" value="Chromosome ssa14"/>
</dbReference>
<comment type="catalytic activity">
    <reaction evidence="6">
        <text>3',5'-cyclic AMP + H2O = AMP + H(+)</text>
        <dbReference type="Rhea" id="RHEA:25277"/>
        <dbReference type="ChEBI" id="CHEBI:15377"/>
        <dbReference type="ChEBI" id="CHEBI:15378"/>
        <dbReference type="ChEBI" id="CHEBI:58165"/>
        <dbReference type="ChEBI" id="CHEBI:456215"/>
        <dbReference type="EC" id="3.1.4.53"/>
    </reaction>
    <physiologicalReaction direction="left-to-right" evidence="6">
        <dbReference type="Rhea" id="RHEA:25278"/>
    </physiologicalReaction>
</comment>
<dbReference type="SUPFAM" id="SSF109604">
    <property type="entry name" value="HD-domain/PDEase-like"/>
    <property type="match status" value="1"/>
</dbReference>
<dbReference type="CDD" id="cd00077">
    <property type="entry name" value="HDc"/>
    <property type="match status" value="1"/>
</dbReference>
<organism evidence="10 11">
    <name type="scientific">Salmo salar</name>
    <name type="common">Atlantic salmon</name>
    <dbReference type="NCBI Taxonomy" id="8030"/>
    <lineage>
        <taxon>Eukaryota</taxon>
        <taxon>Metazoa</taxon>
        <taxon>Chordata</taxon>
        <taxon>Craniata</taxon>
        <taxon>Vertebrata</taxon>
        <taxon>Euteleostomi</taxon>
        <taxon>Actinopterygii</taxon>
        <taxon>Neopterygii</taxon>
        <taxon>Teleostei</taxon>
        <taxon>Protacanthopterygii</taxon>
        <taxon>Salmoniformes</taxon>
        <taxon>Salmonidae</taxon>
        <taxon>Salmoninae</taxon>
        <taxon>Salmo</taxon>
    </lineage>
</organism>
<comment type="pathway">
    <text evidence="1">Purine metabolism; 3',5'-cyclic AMP degradation; AMP from 3',5'-cyclic AMP: step 1/1.</text>
</comment>
<evidence type="ECO:0000313" key="10">
    <source>
        <dbReference type="Proteomes" id="UP001652741"/>
    </source>
</evidence>
<feature type="region of interest" description="Disordered" evidence="8">
    <location>
        <begin position="1"/>
        <end position="24"/>
    </location>
</feature>
<evidence type="ECO:0000256" key="5">
    <source>
        <dbReference type="ARBA" id="ARBA00023149"/>
    </source>
</evidence>
<protein>
    <recommendedName>
        <fullName evidence="7">Phosphodiesterase</fullName>
        <ecNumber evidence="7">3.1.4.-</ecNumber>
    </recommendedName>
</protein>
<dbReference type="PANTHER" id="PTHR11347">
    <property type="entry name" value="CYCLIC NUCLEOTIDE PHOSPHODIESTERASE"/>
    <property type="match status" value="1"/>
</dbReference>
<feature type="region of interest" description="Disordered" evidence="8">
    <location>
        <begin position="219"/>
        <end position="240"/>
    </location>
</feature>
<evidence type="ECO:0000256" key="8">
    <source>
        <dbReference type="SAM" id="MobiDB-lite"/>
    </source>
</evidence>
<feature type="domain" description="PDEase" evidence="9">
    <location>
        <begin position="266"/>
        <end position="595"/>
    </location>
</feature>
<sequence length="726" mass="81174">MMNKDSRFPRKAVHSNPSSRRHSCIGFDVENGLSVGRSPLDPQASPGSGLVLQANYAHSQRRESFLYRSDSDFDLSPKAPSRNSSTASELHGEDMIVTPFAQVLASLRTVRSNFAVLTHQQDRQPSKRTGSNPPSMCKTTLAGVTEEPFQQLAVETLDELDWCLEQLETLKTRHSVSEMASNKFKRMLNRELTQLSETSRSGNQVSEFISSTFLEKQHDMEIMSPPTKEKKEKTDKKKRPMSQIVGVKKPILIPSVAPSSIPRFGVPSSQESLLAKELEEINQWGVDIFKISEYSANRPLTVAMYSIFQERELRKSFKIPADTFITFMMTLEDHYHHDVAYHNNIHAADVVQSTHVLLSTPALEAVFTDLEILAALFASAIHDVDHPGVSNQFLINTNSELALMYNDVSVLENHHLAVGFKLLQENNCDIFQNLSKKQRQSLRKMVIDMVLATDMSKHMNLLADLKTMVETKKVTSSGVLLLDNYGDRIQVLQNMVHCADLSNPTKPLELYRQWTDRIMVEFFTQGDRERDKGMEISPMCDKHNASIEKNQVGFIDYIVHPLWETWADLVHPDAQEILDTLEDNREWYQSMIPHSPSPTPEAQDKVGLPGGAMGAGGGGSSIGDKFQFELTLEEEGESDTESPPEEEEGYSSTGAEPSRTDPDSRLHSVSASAHPHYQGLSKMATSVLNLGGTTLSTDSDPDKEAAEDKEHDQEGNAGVRRFRLGT</sequence>
<dbReference type="PRINTS" id="PR00387">
    <property type="entry name" value="PDIESTERASE1"/>
</dbReference>
<evidence type="ECO:0000256" key="3">
    <source>
        <dbReference type="ARBA" id="ARBA00022723"/>
    </source>
</evidence>
<dbReference type="Gene3D" id="1.10.1300.10">
    <property type="entry name" value="3'5'-cyclic nucleotide phosphodiesterase, catalytic domain"/>
    <property type="match status" value="1"/>
</dbReference>
<comment type="similarity">
    <text evidence="2">Belongs to the cyclic nucleotide phosphodiesterase family. PDE4 subfamily.</text>
</comment>
<evidence type="ECO:0000256" key="4">
    <source>
        <dbReference type="ARBA" id="ARBA00022801"/>
    </source>
</evidence>
<proteinExistence type="inferred from homology"/>
<dbReference type="InterPro" id="IPR023088">
    <property type="entry name" value="PDEase"/>
</dbReference>
<feature type="compositionally biased region" description="Acidic residues" evidence="8">
    <location>
        <begin position="631"/>
        <end position="649"/>
    </location>
</feature>
<dbReference type="RefSeq" id="XP_045549884.1">
    <property type="nucleotide sequence ID" value="XM_045693928.1"/>
</dbReference>
<keyword evidence="3 7" id="KW-0479">Metal-binding</keyword>
<feature type="region of interest" description="Disordered" evidence="8">
    <location>
        <begin position="590"/>
        <end position="726"/>
    </location>
</feature>
<keyword evidence="4 7" id="KW-0378">Hydrolase</keyword>
<evidence type="ECO:0000256" key="1">
    <source>
        <dbReference type="ARBA" id="ARBA00004703"/>
    </source>
</evidence>
<dbReference type="Pfam" id="PF00233">
    <property type="entry name" value="PDEase_I"/>
    <property type="match status" value="1"/>
</dbReference>
<dbReference type="Pfam" id="PF18100">
    <property type="entry name" value="PDE4_UCR"/>
    <property type="match status" value="1"/>
</dbReference>
<feature type="compositionally biased region" description="Basic and acidic residues" evidence="8">
    <location>
        <begin position="700"/>
        <end position="714"/>
    </location>
</feature>
<dbReference type="InterPro" id="IPR003607">
    <property type="entry name" value="HD/PDEase_dom"/>
</dbReference>
<dbReference type="GeneID" id="106568947"/>
<feature type="compositionally biased region" description="Basic residues" evidence="8">
    <location>
        <begin position="9"/>
        <end position="23"/>
    </location>
</feature>
<dbReference type="InterPro" id="IPR002073">
    <property type="entry name" value="PDEase_catalytic_dom"/>
</dbReference>
<feature type="compositionally biased region" description="Basic and acidic residues" evidence="8">
    <location>
        <begin position="219"/>
        <end position="235"/>
    </location>
</feature>
<dbReference type="InterPro" id="IPR023174">
    <property type="entry name" value="PDEase_CS"/>
</dbReference>
<comment type="cofactor">
    <cofactor evidence="7">
        <name>a divalent metal cation</name>
        <dbReference type="ChEBI" id="CHEBI:60240"/>
    </cofactor>
    <text evidence="7">Binds 2 divalent metal cations per subunit. Site 1 may preferentially bind zinc ions, while site 2 has a preference for magnesium and/or manganese ions.</text>
</comment>
<evidence type="ECO:0000256" key="2">
    <source>
        <dbReference type="ARBA" id="ARBA00009517"/>
    </source>
</evidence>
<keyword evidence="10" id="KW-1185">Reference proteome</keyword>
<feature type="region of interest" description="Disordered" evidence="8">
    <location>
        <begin position="68"/>
        <end position="90"/>
    </location>
</feature>
<evidence type="ECO:0000313" key="11">
    <source>
        <dbReference type="RefSeq" id="XP_045549884.1"/>
    </source>
</evidence>